<evidence type="ECO:0000313" key="2">
    <source>
        <dbReference type="EMBL" id="SVC89198.1"/>
    </source>
</evidence>
<feature type="transmembrane region" description="Helical" evidence="1">
    <location>
        <begin position="34"/>
        <end position="55"/>
    </location>
</feature>
<evidence type="ECO:0000256" key="1">
    <source>
        <dbReference type="SAM" id="Phobius"/>
    </source>
</evidence>
<protein>
    <submittedName>
        <fullName evidence="2">Uncharacterized protein</fullName>
    </submittedName>
</protein>
<organism evidence="2">
    <name type="scientific">marine metagenome</name>
    <dbReference type="NCBI Taxonomy" id="408172"/>
    <lineage>
        <taxon>unclassified sequences</taxon>
        <taxon>metagenomes</taxon>
        <taxon>ecological metagenomes</taxon>
    </lineage>
</organism>
<keyword evidence="1" id="KW-0472">Membrane</keyword>
<feature type="transmembrane region" description="Helical" evidence="1">
    <location>
        <begin position="168"/>
        <end position="187"/>
    </location>
</feature>
<name>A0A382QWF4_9ZZZZ</name>
<sequence>MKLYLAILSLLISGVAQADSLAVTNLFGDPAKILLTLFEGAVALTAFSGIAVVIGRRGGGQWTQIDATRFTGLVINGVMGAFLCLLPFLIINPTVALTEDSWNLVLFWAGGVGLLEVQWRARVAWVLIKKQLDEDSGRWLPIILVLTDAIAYALVFLVAFDLVEIHEFRMLIFLIVWHLFSAVYLFLRLIRHSGVKISTADN</sequence>
<feature type="transmembrane region" description="Helical" evidence="1">
    <location>
        <begin position="139"/>
        <end position="162"/>
    </location>
</feature>
<feature type="transmembrane region" description="Helical" evidence="1">
    <location>
        <begin position="67"/>
        <end position="90"/>
    </location>
</feature>
<dbReference type="EMBL" id="UINC01117046">
    <property type="protein sequence ID" value="SVC89198.1"/>
    <property type="molecule type" value="Genomic_DNA"/>
</dbReference>
<proteinExistence type="predicted"/>
<gene>
    <name evidence="2" type="ORF">METZ01_LOCUS342052</name>
</gene>
<feature type="transmembrane region" description="Helical" evidence="1">
    <location>
        <begin position="102"/>
        <end position="119"/>
    </location>
</feature>
<reference evidence="2" key="1">
    <citation type="submission" date="2018-05" db="EMBL/GenBank/DDBJ databases">
        <authorList>
            <person name="Lanie J.A."/>
            <person name="Ng W.-L."/>
            <person name="Kazmierczak K.M."/>
            <person name="Andrzejewski T.M."/>
            <person name="Davidsen T.M."/>
            <person name="Wayne K.J."/>
            <person name="Tettelin H."/>
            <person name="Glass J.I."/>
            <person name="Rusch D."/>
            <person name="Podicherti R."/>
            <person name="Tsui H.-C.T."/>
            <person name="Winkler M.E."/>
        </authorList>
    </citation>
    <scope>NUCLEOTIDE SEQUENCE</scope>
</reference>
<accession>A0A382QWF4</accession>
<keyword evidence="1" id="KW-0812">Transmembrane</keyword>
<keyword evidence="1" id="KW-1133">Transmembrane helix</keyword>
<dbReference type="AlphaFoldDB" id="A0A382QWF4"/>